<dbReference type="Proteomes" id="UP001162992">
    <property type="component" value="Chromosome 4"/>
</dbReference>
<organism evidence="1 2">
    <name type="scientific">Diphasiastrum complanatum</name>
    <name type="common">Issler's clubmoss</name>
    <name type="synonym">Lycopodium complanatum</name>
    <dbReference type="NCBI Taxonomy" id="34168"/>
    <lineage>
        <taxon>Eukaryota</taxon>
        <taxon>Viridiplantae</taxon>
        <taxon>Streptophyta</taxon>
        <taxon>Embryophyta</taxon>
        <taxon>Tracheophyta</taxon>
        <taxon>Lycopodiopsida</taxon>
        <taxon>Lycopodiales</taxon>
        <taxon>Lycopodiaceae</taxon>
        <taxon>Lycopodioideae</taxon>
        <taxon>Diphasiastrum</taxon>
    </lineage>
</organism>
<protein>
    <submittedName>
        <fullName evidence="1">Uncharacterized protein</fullName>
    </submittedName>
</protein>
<reference evidence="2" key="1">
    <citation type="journal article" date="2024" name="Proc. Natl. Acad. Sci. U.S.A.">
        <title>Extraordinary preservation of gene collinearity over three hundred million years revealed in homosporous lycophytes.</title>
        <authorList>
            <person name="Li C."/>
            <person name="Wickell D."/>
            <person name="Kuo L.Y."/>
            <person name="Chen X."/>
            <person name="Nie B."/>
            <person name="Liao X."/>
            <person name="Peng D."/>
            <person name="Ji J."/>
            <person name="Jenkins J."/>
            <person name="Williams M."/>
            <person name="Shu S."/>
            <person name="Plott C."/>
            <person name="Barry K."/>
            <person name="Rajasekar S."/>
            <person name="Grimwood J."/>
            <person name="Han X."/>
            <person name="Sun S."/>
            <person name="Hou Z."/>
            <person name="He W."/>
            <person name="Dai G."/>
            <person name="Sun C."/>
            <person name="Schmutz J."/>
            <person name="Leebens-Mack J.H."/>
            <person name="Li F.W."/>
            <person name="Wang L."/>
        </authorList>
    </citation>
    <scope>NUCLEOTIDE SEQUENCE [LARGE SCALE GENOMIC DNA]</scope>
    <source>
        <strain evidence="2">cv. PW_Plant_1</strain>
    </source>
</reference>
<dbReference type="EMBL" id="CM055095">
    <property type="protein sequence ID" value="KAJ7558850.1"/>
    <property type="molecule type" value="Genomic_DNA"/>
</dbReference>
<evidence type="ECO:0000313" key="1">
    <source>
        <dbReference type="EMBL" id="KAJ7558850.1"/>
    </source>
</evidence>
<name>A0ACC2DXG0_DIPCM</name>
<sequence>MASSCCACNTSFHSRICDMACTTAFSHVARAMALRMFSRIARLPAIRTGLPLPIGLVLGQELIHPPRMASRIRISTLSFGHFARLETRLHPPTEEHALCHALTTASIATEAPSPSDSATYDAGKIQVLEGLEPVRKRPGMYIGSTGPRGLHHLVYEVLDNAIDEVQAGYATNVDVVLYADGSVGITDNGRGIPTDEHPVTGKSALETVLTVLHAGGKFGGESSGYTVSGGLHGVGVSVVNALSERLEVTVWRDGQEYKQTFQRGKPVANLFSCKIPNGDSSRTGTYVRFLPDSQIFTSTTSFDYNTIGGRLREVAFLNPEVTITLKQEDEDPEKVRFSEYHFAGGLVEYVVWLNQDKVRLHEPISIRSEKDGITVDVALQWCSDAYSETLLGYANSVRTSDGGTHLDGLKAAVTRTLNNLGRKTKALKEKDENLSGEHAREGLTCIVSVLVPNPEFEGQTKTRLGNPEVRKIVEQAVQELVTEYLECHPETLDAILEKAIQAYKESERACFCEAAMAAKTARELIRRKNLLKTSRLPGKLADCTCSDPRFSEIFIVEGESAGGSAKQGRDRLYQAILPLKGKILNVERKDDAAIYKNEEIQKLILALGLGVKGEDFNKDALRYHKIIILTDADVDGAHIRTLLLTFFFRYQRSLFEDGFIYVGVPPLYKVERGKQIHYCFNDDDLKKLLRTFPSNASYNLQRFKGLGEMMPLQLWETTLNPAQRMLKLLTLEDAAEASLMFSLLMGDKVEPRKELIRSSAPRVKLEQLDV</sequence>
<evidence type="ECO:0000313" key="2">
    <source>
        <dbReference type="Proteomes" id="UP001162992"/>
    </source>
</evidence>
<keyword evidence="2" id="KW-1185">Reference proteome</keyword>
<accession>A0ACC2DXG0</accession>
<comment type="caution">
    <text evidence="1">The sequence shown here is derived from an EMBL/GenBank/DDBJ whole genome shotgun (WGS) entry which is preliminary data.</text>
</comment>
<gene>
    <name evidence="1" type="ORF">O6H91_04G058500</name>
</gene>
<proteinExistence type="predicted"/>